<protein>
    <submittedName>
        <fullName evidence="1">Uncharacterized protein</fullName>
    </submittedName>
</protein>
<comment type="caution">
    <text evidence="1">The sequence shown here is derived from an EMBL/GenBank/DDBJ whole genome shotgun (WGS) entry which is preliminary data.</text>
</comment>
<dbReference type="SUPFAM" id="SSF52058">
    <property type="entry name" value="L domain-like"/>
    <property type="match status" value="2"/>
</dbReference>
<gene>
    <name evidence="1" type="ORF">CYCCA115_LOCUS15429</name>
</gene>
<keyword evidence="2" id="KW-1185">Reference proteome</keyword>
<organism evidence="1 2">
    <name type="scientific">Cylindrotheca closterium</name>
    <dbReference type="NCBI Taxonomy" id="2856"/>
    <lineage>
        <taxon>Eukaryota</taxon>
        <taxon>Sar</taxon>
        <taxon>Stramenopiles</taxon>
        <taxon>Ochrophyta</taxon>
        <taxon>Bacillariophyta</taxon>
        <taxon>Bacillariophyceae</taxon>
        <taxon>Bacillariophycidae</taxon>
        <taxon>Bacillariales</taxon>
        <taxon>Bacillariaceae</taxon>
        <taxon>Cylindrotheca</taxon>
    </lineage>
</organism>
<reference evidence="1" key="1">
    <citation type="submission" date="2023-08" db="EMBL/GenBank/DDBJ databases">
        <authorList>
            <person name="Audoor S."/>
            <person name="Bilcke G."/>
        </authorList>
    </citation>
    <scope>NUCLEOTIDE SEQUENCE</scope>
</reference>
<proteinExistence type="predicted"/>
<dbReference type="InterPro" id="IPR036770">
    <property type="entry name" value="Ankyrin_rpt-contain_sf"/>
</dbReference>
<dbReference type="SMART" id="SM00248">
    <property type="entry name" value="ANK"/>
    <property type="match status" value="3"/>
</dbReference>
<evidence type="ECO:0000313" key="1">
    <source>
        <dbReference type="EMBL" id="CAJ1954837.1"/>
    </source>
</evidence>
<dbReference type="InterPro" id="IPR032675">
    <property type="entry name" value="LRR_dom_sf"/>
</dbReference>
<dbReference type="AlphaFoldDB" id="A0AAD2FWJ4"/>
<dbReference type="Gene3D" id="1.25.40.20">
    <property type="entry name" value="Ankyrin repeat-containing domain"/>
    <property type="match status" value="1"/>
</dbReference>
<dbReference type="EMBL" id="CAKOGP040001870">
    <property type="protein sequence ID" value="CAJ1954837.1"/>
    <property type="molecule type" value="Genomic_DNA"/>
</dbReference>
<dbReference type="InterPro" id="IPR026906">
    <property type="entry name" value="LRR_5"/>
</dbReference>
<dbReference type="Proteomes" id="UP001295423">
    <property type="component" value="Unassembled WGS sequence"/>
</dbReference>
<dbReference type="InterPro" id="IPR053139">
    <property type="entry name" value="Surface_bspA-like"/>
</dbReference>
<dbReference type="PANTHER" id="PTHR45661">
    <property type="entry name" value="SURFACE ANTIGEN"/>
    <property type="match status" value="1"/>
</dbReference>
<dbReference type="PANTHER" id="PTHR45661:SF3">
    <property type="entry name" value="IG-LIKE DOMAIN-CONTAINING PROTEIN"/>
    <property type="match status" value="1"/>
</dbReference>
<dbReference type="Pfam" id="PF13306">
    <property type="entry name" value="LRR_5"/>
    <property type="match status" value="3"/>
</dbReference>
<evidence type="ECO:0000313" key="2">
    <source>
        <dbReference type="Proteomes" id="UP001295423"/>
    </source>
</evidence>
<accession>A0AAD2FWJ4</accession>
<dbReference type="Gene3D" id="3.80.10.10">
    <property type="entry name" value="Ribonuclease Inhibitor"/>
    <property type="match status" value="2"/>
</dbReference>
<name>A0AAD2FWJ4_9STRA</name>
<dbReference type="InterPro" id="IPR002110">
    <property type="entry name" value="Ankyrin_rpt"/>
</dbReference>
<sequence>MYDGDQEEDDGQQADLGLTKTAGEETWNTNFYIYRGAHTLATIPGPTHVMVDISVNHIPNNAFFQQDSLMSVALPRDLHQIGDQAFSQCHSLLAMTLSLHLESIGRLAFAECTSLTHIDFAPDSQLKSMEDGCFSGCRSLEHIQLPPSITSLGKRIFYNCTKLSTMDLSACHGLTRIGSHSFGFCSGLKTCFLPAEVTVIDTSAFGQCYELRHLHLGSLRQGGSSSQLLTIGDEAFASCRSFKSIALPRSLQKIGKLAFANCFDLITVDFAPDIQLREVGDQIFLECKRLVNIELPEPIAHSIMLKHGTFDGCTDLKERFAPIEGQANEIFLKEALSIRYGISPLHQLCYDQAHYTVEDAMSQFEKILAEDAEPLKFKSSLKTRWIDIFQMTPIHILVASSEGNPELLKAILDHCDRKMSQVGPLMMTEDLWGRLPIHLACLSDSPITMVEVLLQVHTSIDVWELEPAHWKSCIDAATYHRRELLPLLKRAHLARRIGSLGLIKWKQDIDHQIENIETEIVMASRRSISSIERTLEKYEKQETVALLRSAVWKATLLKLREQHDRIFEEQRAHCFIQSGDEIAVANILPFLGLQQQAS</sequence>
<dbReference type="SUPFAM" id="SSF48403">
    <property type="entry name" value="Ankyrin repeat"/>
    <property type="match status" value="1"/>
</dbReference>